<evidence type="ECO:0000256" key="3">
    <source>
        <dbReference type="ARBA" id="ARBA00022860"/>
    </source>
</evidence>
<comment type="subcellular location">
    <subcellularLocation>
        <location evidence="1">Membrane</location>
        <topology evidence="1">Lipid-anchor</topology>
    </subcellularLocation>
</comment>
<evidence type="ECO:0000256" key="4">
    <source>
        <dbReference type="ARBA" id="ARBA00023136"/>
    </source>
</evidence>
<dbReference type="GO" id="GO:0008179">
    <property type="term" value="F:adenylate cyclase binding"/>
    <property type="evidence" value="ECO:0007669"/>
    <property type="project" value="InterPro"/>
</dbReference>
<dbReference type="OrthoDB" id="9905114at2759"/>
<dbReference type="GO" id="GO:0060076">
    <property type="term" value="C:excitatory synapse"/>
    <property type="evidence" value="ECO:0007669"/>
    <property type="project" value="TreeGrafter"/>
</dbReference>
<keyword evidence="3" id="KW-0112">Calmodulin-binding</keyword>
<feature type="compositionally biased region" description="Basic residues" evidence="6">
    <location>
        <begin position="95"/>
        <end position="108"/>
    </location>
</feature>
<dbReference type="GO" id="GO:0034237">
    <property type="term" value="F:protein kinase A regulatory subunit binding"/>
    <property type="evidence" value="ECO:0007669"/>
    <property type="project" value="TreeGrafter"/>
</dbReference>
<feature type="compositionally biased region" description="Basic and acidic residues" evidence="6">
    <location>
        <begin position="55"/>
        <end position="65"/>
    </location>
</feature>
<proteinExistence type="predicted"/>
<accession>A0A7K8WRM2</accession>
<organism evidence="8 9">
    <name type="scientific">Sclerurus mexicanus</name>
    <name type="common">tawny-throated leaftosser</name>
    <dbReference type="NCBI Taxonomy" id="265632"/>
    <lineage>
        <taxon>Eukaryota</taxon>
        <taxon>Metazoa</taxon>
        <taxon>Chordata</taxon>
        <taxon>Craniata</taxon>
        <taxon>Vertebrata</taxon>
        <taxon>Euteleostomi</taxon>
        <taxon>Archelosauria</taxon>
        <taxon>Archosauria</taxon>
        <taxon>Dinosauria</taxon>
        <taxon>Saurischia</taxon>
        <taxon>Theropoda</taxon>
        <taxon>Coelurosauria</taxon>
        <taxon>Aves</taxon>
        <taxon>Neognathae</taxon>
        <taxon>Neoaves</taxon>
        <taxon>Telluraves</taxon>
        <taxon>Australaves</taxon>
        <taxon>Passeriformes</taxon>
        <taxon>Furnariidae</taxon>
        <taxon>Sclerurus</taxon>
    </lineage>
</organism>
<feature type="compositionally biased region" description="Basic and acidic residues" evidence="6">
    <location>
        <begin position="301"/>
        <end position="313"/>
    </location>
</feature>
<feature type="compositionally biased region" description="Polar residues" evidence="6">
    <location>
        <begin position="66"/>
        <end position="85"/>
    </location>
</feature>
<dbReference type="AlphaFoldDB" id="A0A7K8WRM2"/>
<feature type="compositionally biased region" description="Basic and acidic residues" evidence="6">
    <location>
        <begin position="399"/>
        <end position="411"/>
    </location>
</feature>
<feature type="compositionally biased region" description="Polar residues" evidence="6">
    <location>
        <begin position="240"/>
        <end position="250"/>
    </location>
</feature>
<feature type="region of interest" description="Disordered" evidence="6">
    <location>
        <begin position="51"/>
        <end position="349"/>
    </location>
</feature>
<dbReference type="PANTHER" id="PTHR15182:SF0">
    <property type="entry name" value="A-KINASE ANCHOR PROTEIN 5"/>
    <property type="match status" value="1"/>
</dbReference>
<sequence length="473" mass="50644">VVRAAKETQMENAREVETPSTGATCSPPEEQAEKPSMLCFKKRKKPCKKGLTVKDACEGAPEEKSQCVSTDQGEAKVSSPSQSSKGAWAAIKSLARPRRRQKSSSRKKAPSDSQVQLEVDAEEGCAQELPKKRASSGVKMPCVRFSRGKKKPSPSEAVEESEGSVQANEVVGVLSKATEVPEDLAPTDKPEFFSPVSAEEGQDAVKKDQDRDTAKESDSSVGKSEPLTEPTPAVEEHSECTAQSERTNSEIIDETAQDKLQEGSLPQTTDDAEGREAPKTSISTDQINSVPETTELQETPDICKELPEGDESGKSTNLPEEGKAEEAVAEFSELASRDDGASVQECSSHQVTLEPSVGAGVGIVITITEAEDSDNTDSDQAYEPSPVLQQNKQKGNKKSNRDADAGKKEGPEASGGPQAEEKGLGDQGHRTGEQYELLLVETASSLVKAAIQSSIEQLVNEMALEQNKHNSFL</sequence>
<gene>
    <name evidence="8" type="primary">Akap5</name>
    <name evidence="8" type="ORF">SCLMEX_R09153</name>
</gene>
<evidence type="ECO:0000256" key="6">
    <source>
        <dbReference type="SAM" id="MobiDB-lite"/>
    </source>
</evidence>
<dbReference type="GO" id="GO:0031698">
    <property type="term" value="F:beta-2 adrenergic receptor binding"/>
    <property type="evidence" value="ECO:0007669"/>
    <property type="project" value="TreeGrafter"/>
</dbReference>
<protein>
    <submittedName>
        <fullName evidence="8">AKAP5 protein</fullName>
    </submittedName>
</protein>
<feature type="compositionally biased region" description="Basic and acidic residues" evidence="6">
    <location>
        <begin position="203"/>
        <end position="218"/>
    </location>
</feature>
<keyword evidence="5" id="KW-0449">Lipoprotein</keyword>
<reference evidence="8 9" key="1">
    <citation type="submission" date="2019-09" db="EMBL/GenBank/DDBJ databases">
        <title>Bird 10,000 Genomes (B10K) Project - Family phase.</title>
        <authorList>
            <person name="Zhang G."/>
        </authorList>
    </citation>
    <scope>NUCLEOTIDE SEQUENCE [LARGE SCALE GENOMIC DNA]</scope>
    <source>
        <strain evidence="8">B10K-DU-001-03</strain>
        <tissue evidence="8">Muscle</tissue>
    </source>
</reference>
<feature type="non-terminal residue" evidence="8">
    <location>
        <position position="473"/>
    </location>
</feature>
<keyword evidence="9" id="KW-1185">Reference proteome</keyword>
<keyword evidence="4" id="KW-0472">Membrane</keyword>
<dbReference type="PROSITE" id="PS51893">
    <property type="entry name" value="AKAP_CAM_BD"/>
    <property type="match status" value="1"/>
</dbReference>
<comment type="caution">
    <text evidence="8">The sequence shown here is derived from an EMBL/GenBank/DDBJ whole genome shotgun (WGS) entry which is preliminary data.</text>
</comment>
<feature type="compositionally biased region" description="Polar residues" evidence="6">
    <location>
        <begin position="280"/>
        <end position="297"/>
    </location>
</feature>
<dbReference type="EMBL" id="VWZF01005854">
    <property type="protein sequence ID" value="NXF81345.1"/>
    <property type="molecule type" value="Genomic_DNA"/>
</dbReference>
<dbReference type="GO" id="GO:0035254">
    <property type="term" value="F:glutamate receptor binding"/>
    <property type="evidence" value="ECO:0007669"/>
    <property type="project" value="TreeGrafter"/>
</dbReference>
<dbReference type="GO" id="GO:0043197">
    <property type="term" value="C:dendritic spine"/>
    <property type="evidence" value="ECO:0007669"/>
    <property type="project" value="TreeGrafter"/>
</dbReference>
<feature type="region of interest" description="Disordered" evidence="6">
    <location>
        <begin position="368"/>
        <end position="430"/>
    </location>
</feature>
<dbReference type="GO" id="GO:0014069">
    <property type="term" value="C:postsynaptic density"/>
    <property type="evidence" value="ECO:0007669"/>
    <property type="project" value="TreeGrafter"/>
</dbReference>
<dbReference type="InterPro" id="IPR001573">
    <property type="entry name" value="AKAP_WSK"/>
</dbReference>
<dbReference type="GO" id="GO:0050811">
    <property type="term" value="F:GABA receptor binding"/>
    <property type="evidence" value="ECO:0007669"/>
    <property type="project" value="TreeGrafter"/>
</dbReference>
<dbReference type="InterPro" id="IPR042375">
    <property type="entry name" value="AKAP5"/>
</dbReference>
<feature type="non-terminal residue" evidence="8">
    <location>
        <position position="1"/>
    </location>
</feature>
<dbReference type="GO" id="GO:0032590">
    <property type="term" value="C:dendrite membrane"/>
    <property type="evidence" value="ECO:0007669"/>
    <property type="project" value="TreeGrafter"/>
</dbReference>
<feature type="compositionally biased region" description="Basic and acidic residues" evidence="6">
    <location>
        <begin position="419"/>
        <end position="430"/>
    </location>
</feature>
<evidence type="ECO:0000313" key="8">
    <source>
        <dbReference type="EMBL" id="NXF81345.1"/>
    </source>
</evidence>
<evidence type="ECO:0000259" key="7">
    <source>
        <dbReference type="PROSITE" id="PS51893"/>
    </source>
</evidence>
<feature type="domain" description="A kinase-anchoring proteins AKAP-5 and AKAP-12 calmodulin (CaM)-binding" evidence="7">
    <location>
        <begin position="85"/>
        <end position="105"/>
    </location>
</feature>
<evidence type="ECO:0000313" key="9">
    <source>
        <dbReference type="Proteomes" id="UP000588334"/>
    </source>
</evidence>
<evidence type="ECO:0000256" key="2">
    <source>
        <dbReference type="ARBA" id="ARBA00022553"/>
    </source>
</evidence>
<dbReference type="Proteomes" id="UP000588334">
    <property type="component" value="Unassembled WGS sequence"/>
</dbReference>
<name>A0A7K8WRM2_9FURN</name>
<keyword evidence="2" id="KW-0597">Phosphoprotein</keyword>
<dbReference type="GO" id="GO:0060090">
    <property type="term" value="F:molecular adaptor activity"/>
    <property type="evidence" value="ECO:0007669"/>
    <property type="project" value="TreeGrafter"/>
</dbReference>
<evidence type="ECO:0000256" key="1">
    <source>
        <dbReference type="ARBA" id="ARBA00004635"/>
    </source>
</evidence>
<dbReference type="GO" id="GO:0005516">
    <property type="term" value="F:calmodulin binding"/>
    <property type="evidence" value="ECO:0007669"/>
    <property type="project" value="UniProtKB-KW"/>
</dbReference>
<evidence type="ECO:0000256" key="5">
    <source>
        <dbReference type="ARBA" id="ARBA00023288"/>
    </source>
</evidence>
<dbReference type="PANTHER" id="PTHR15182">
    <property type="entry name" value="A-KINASE ANCHOR PROTEIN 5-RELATED"/>
    <property type="match status" value="1"/>
</dbReference>
<feature type="region of interest" description="Disordered" evidence="6">
    <location>
        <begin position="1"/>
        <end position="37"/>
    </location>
</feature>
<feature type="compositionally biased region" description="Basic and acidic residues" evidence="6">
    <location>
        <begin position="1"/>
        <end position="17"/>
    </location>
</feature>